<sequence length="872" mass="101109">MKDRRSEWRGDPLIHRSRRSRSPMMGFKRQQRPPMRAHRPSGRRSASREQRQEHPLRRPNHGRELVHNHSPPPQHRYRSLSPPFSSRDDGFRFQHDYVLPDHPSFNPSWKYSPSIKDREFHSQIDGAFPPSSLHIEEQGMMRQNSTFIGEGSSRSLYAEHPMGSAVLSLERMRRSGGSFGMEIQEVDMHSYNDGRRDPYDDMDRRHMHSRGFSIPKLPSSQLRPFSNISSSGILKEEVNSLHHNPISDGLATGVSRYPDDHLEHYTYNQVPKSDPPRHGLLDESRIYEHDELGPIGLDDHRHRVQDELYKKMPGASRTELTNATSSTRFELDYPGDWMDQDDSTNRNLIQRTFSERHHYLHRDVAHDYDDVRAPQELPTNSGNWHDGLRIKSARDYESMPFEDGFASEKYFFPISHRAEHKNRKPLLSDHEVDERRLSMSAHDRSHMDDLGDYDVERVENRNYDIIEDIDGIDSRTVFMNDGHSFAPYANEEKWPSEELAEPSMSKSMLMEQSRHRKFLRGISTADAFMPSKFVSSMHTEVGRNIDSKRRLKHPRSDFDTSSFSERRQDSLRPYKYWKRGMQDRLGAQVRGQHDSDSLVVKNDPPEDSEEFKQQVHKAFLRYSKLLNESQHNQRIYQNQRNTYSLLCGVCGSTSKEFVDTNGLVTHCYHSHKAGLKTEHLGFHKALCVHLGWNWRVPPENSRAYQAMPVADAKAMREDLILWPPLVIIHNILVGDYSSTKVGKVVNVESLEKILRDMGFGAGKIRFCHGRPANQSIFTVKFLPTFSGLQTAERLHKHFADKKHGKQEFLQISSRGKNSEVESQSKQPDEFLYGYIAVAEDLYKLDPETKRRSLLKSRKDDIEAIADAPLNTI</sequence>
<feature type="region of interest" description="Disordered" evidence="1">
    <location>
        <begin position="539"/>
        <end position="566"/>
    </location>
</feature>
<feature type="domain" description="XS" evidence="2">
    <location>
        <begin position="717"/>
        <end position="841"/>
    </location>
</feature>
<feature type="region of interest" description="Disordered" evidence="1">
    <location>
        <begin position="588"/>
        <end position="607"/>
    </location>
</feature>
<name>A0A8T3ALI8_DENNO</name>
<dbReference type="Proteomes" id="UP000829196">
    <property type="component" value="Unassembled WGS sequence"/>
</dbReference>
<evidence type="ECO:0000256" key="1">
    <source>
        <dbReference type="SAM" id="MobiDB-lite"/>
    </source>
</evidence>
<dbReference type="AlphaFoldDB" id="A0A8T3ALI8"/>
<accession>A0A8T3ALI8</accession>
<dbReference type="Pfam" id="PF03468">
    <property type="entry name" value="XS"/>
    <property type="match status" value="1"/>
</dbReference>
<protein>
    <recommendedName>
        <fullName evidence="2">XS domain-containing protein</fullName>
    </recommendedName>
</protein>
<comment type="caution">
    <text evidence="3">The sequence shown here is derived from an EMBL/GenBank/DDBJ whole genome shotgun (WGS) entry which is preliminary data.</text>
</comment>
<feature type="compositionally biased region" description="Basic and acidic residues" evidence="1">
    <location>
        <begin position="1"/>
        <end position="14"/>
    </location>
</feature>
<dbReference type="InterPro" id="IPR038588">
    <property type="entry name" value="XS_domain_sf"/>
</dbReference>
<dbReference type="GO" id="GO:0031047">
    <property type="term" value="P:regulatory ncRNA-mediated gene silencing"/>
    <property type="evidence" value="ECO:0007669"/>
    <property type="project" value="InterPro"/>
</dbReference>
<dbReference type="InterPro" id="IPR005380">
    <property type="entry name" value="XS_domain"/>
</dbReference>
<keyword evidence="4" id="KW-1185">Reference proteome</keyword>
<evidence type="ECO:0000313" key="3">
    <source>
        <dbReference type="EMBL" id="KAI0496831.1"/>
    </source>
</evidence>
<feature type="compositionally biased region" description="Basic and acidic residues" evidence="1">
    <location>
        <begin position="46"/>
        <end position="67"/>
    </location>
</feature>
<feature type="compositionally biased region" description="Basic residues" evidence="1">
    <location>
        <begin position="29"/>
        <end position="42"/>
    </location>
</feature>
<evidence type="ECO:0000313" key="4">
    <source>
        <dbReference type="Proteomes" id="UP000829196"/>
    </source>
</evidence>
<dbReference type="Gene3D" id="3.30.70.2890">
    <property type="entry name" value="XS domain"/>
    <property type="match status" value="1"/>
</dbReference>
<dbReference type="OrthoDB" id="777694at2759"/>
<dbReference type="PANTHER" id="PTHR46619">
    <property type="entry name" value="RNA RECOGNITION MOTIF XS DOMAIN PROTEIN-RELATED"/>
    <property type="match status" value="1"/>
</dbReference>
<proteinExistence type="predicted"/>
<feature type="compositionally biased region" description="Basic and acidic residues" evidence="1">
    <location>
        <begin position="540"/>
        <end position="566"/>
    </location>
</feature>
<reference evidence="3" key="1">
    <citation type="journal article" date="2022" name="Front. Genet.">
        <title>Chromosome-Scale Assembly of the Dendrobium nobile Genome Provides Insights Into the Molecular Mechanism of the Biosynthesis of the Medicinal Active Ingredient of Dendrobium.</title>
        <authorList>
            <person name="Xu Q."/>
            <person name="Niu S.-C."/>
            <person name="Li K.-L."/>
            <person name="Zheng P.-J."/>
            <person name="Zhang X.-J."/>
            <person name="Jia Y."/>
            <person name="Liu Y."/>
            <person name="Niu Y.-X."/>
            <person name="Yu L.-H."/>
            <person name="Chen D.-F."/>
            <person name="Zhang G.-Q."/>
        </authorList>
    </citation>
    <scope>NUCLEOTIDE SEQUENCE</scope>
    <source>
        <tissue evidence="3">Leaf</tissue>
    </source>
</reference>
<dbReference type="PANTHER" id="PTHR46619:SF2">
    <property type="entry name" value="XS DOMAIN PROTEIN"/>
    <property type="match status" value="1"/>
</dbReference>
<feature type="region of interest" description="Disordered" evidence="1">
    <location>
        <begin position="1"/>
        <end position="85"/>
    </location>
</feature>
<gene>
    <name evidence="3" type="ORF">KFK09_023155</name>
</gene>
<organism evidence="3 4">
    <name type="scientific">Dendrobium nobile</name>
    <name type="common">Orchid</name>
    <dbReference type="NCBI Taxonomy" id="94219"/>
    <lineage>
        <taxon>Eukaryota</taxon>
        <taxon>Viridiplantae</taxon>
        <taxon>Streptophyta</taxon>
        <taxon>Embryophyta</taxon>
        <taxon>Tracheophyta</taxon>
        <taxon>Spermatophyta</taxon>
        <taxon>Magnoliopsida</taxon>
        <taxon>Liliopsida</taxon>
        <taxon>Asparagales</taxon>
        <taxon>Orchidaceae</taxon>
        <taxon>Epidendroideae</taxon>
        <taxon>Malaxideae</taxon>
        <taxon>Dendrobiinae</taxon>
        <taxon>Dendrobium</taxon>
    </lineage>
</organism>
<evidence type="ECO:0000259" key="2">
    <source>
        <dbReference type="Pfam" id="PF03468"/>
    </source>
</evidence>
<dbReference type="EMBL" id="JAGYWB010000016">
    <property type="protein sequence ID" value="KAI0496831.1"/>
    <property type="molecule type" value="Genomic_DNA"/>
</dbReference>
<dbReference type="SMR" id="A0A8T3ALI8"/>